<proteinExistence type="predicted"/>
<evidence type="ECO:0000313" key="3">
    <source>
        <dbReference type="Proteomes" id="UP000075615"/>
    </source>
</evidence>
<dbReference type="EMBL" id="LRDB01000003">
    <property type="protein sequence ID" value="KYG82376.1"/>
    <property type="molecule type" value="Genomic_DNA"/>
</dbReference>
<dbReference type="Proteomes" id="UP000075615">
    <property type="component" value="Unassembled WGS sequence"/>
</dbReference>
<evidence type="ECO:0000256" key="1">
    <source>
        <dbReference type="SAM" id="Phobius"/>
    </source>
</evidence>
<organism evidence="2 3">
    <name type="scientific">Roseivirga echinicomitans</name>
    <dbReference type="NCBI Taxonomy" id="296218"/>
    <lineage>
        <taxon>Bacteria</taxon>
        <taxon>Pseudomonadati</taxon>
        <taxon>Bacteroidota</taxon>
        <taxon>Cytophagia</taxon>
        <taxon>Cytophagales</taxon>
        <taxon>Roseivirgaceae</taxon>
        <taxon>Roseivirga</taxon>
    </lineage>
</organism>
<keyword evidence="1" id="KW-1133">Transmembrane helix</keyword>
<dbReference type="InterPro" id="IPR046737">
    <property type="entry name" value="DUF6629"/>
</dbReference>
<sequence length="225" mass="25227">MCFSAGASFGASAVLATVGVVTLRKVQTPNQLPFASIPILFAIQQFSEGMLWVALSNSDYSAWQNISMYVFLTFAQVIWPLLVPLSIWMVEKREKEKRILLFLTGVGVIVASYLAYCIVAYPLHAQIVGYHISYTLEFPYQLVQISGILYFISTVLSPFMSSQKRMKLLGVTILAAHFISKMFFSEFALSVWCFFAAGLSIIVLSVITLQSKDSQQTVKLFSWRD</sequence>
<gene>
    <name evidence="2" type="ORF">AWN68_14010</name>
</gene>
<dbReference type="OrthoDB" id="8441457at2"/>
<reference evidence="2 3" key="1">
    <citation type="submission" date="2016-01" db="EMBL/GenBank/DDBJ databases">
        <title>Genome sequencing of Roseivirga echinicomitans KMM 6058.</title>
        <authorList>
            <person name="Selvaratnam C."/>
            <person name="Thevarajoo S."/>
            <person name="Goh K.M."/>
            <person name="Ee R."/>
            <person name="Chan K.-G."/>
            <person name="Chong C.S."/>
        </authorList>
    </citation>
    <scope>NUCLEOTIDE SEQUENCE [LARGE SCALE GENOMIC DNA]</scope>
    <source>
        <strain evidence="2 3">KMM 6058</strain>
    </source>
</reference>
<keyword evidence="3" id="KW-1185">Reference proteome</keyword>
<feature type="transmembrane region" description="Helical" evidence="1">
    <location>
        <begin position="189"/>
        <end position="209"/>
    </location>
</feature>
<feature type="transmembrane region" description="Helical" evidence="1">
    <location>
        <begin position="141"/>
        <end position="159"/>
    </location>
</feature>
<feature type="transmembrane region" description="Helical" evidence="1">
    <location>
        <begin position="6"/>
        <end position="23"/>
    </location>
</feature>
<accession>A0A150XUK9</accession>
<name>A0A150XUK9_9BACT</name>
<feature type="transmembrane region" description="Helical" evidence="1">
    <location>
        <begin position="99"/>
        <end position="121"/>
    </location>
</feature>
<protein>
    <submittedName>
        <fullName evidence="2">Uncharacterized protein</fullName>
    </submittedName>
</protein>
<dbReference type="Pfam" id="PF20334">
    <property type="entry name" value="DUF6629"/>
    <property type="match status" value="1"/>
</dbReference>
<keyword evidence="1" id="KW-0472">Membrane</keyword>
<comment type="caution">
    <text evidence="2">The sequence shown here is derived from an EMBL/GenBank/DDBJ whole genome shotgun (WGS) entry which is preliminary data.</text>
</comment>
<dbReference type="RefSeq" id="WP_068412246.1">
    <property type="nucleotide sequence ID" value="NZ_LRDB01000003.1"/>
</dbReference>
<keyword evidence="1" id="KW-0812">Transmembrane</keyword>
<feature type="transmembrane region" description="Helical" evidence="1">
    <location>
        <begin position="66"/>
        <end position="87"/>
    </location>
</feature>
<evidence type="ECO:0000313" key="2">
    <source>
        <dbReference type="EMBL" id="KYG82376.1"/>
    </source>
</evidence>
<dbReference type="AlphaFoldDB" id="A0A150XUK9"/>
<dbReference type="STRING" id="296218.AWN68_14010"/>
<feature type="transmembrane region" description="Helical" evidence="1">
    <location>
        <begin position="35"/>
        <end position="54"/>
    </location>
</feature>